<evidence type="ECO:0000313" key="2">
    <source>
        <dbReference type="EMBL" id="JAA94401.1"/>
    </source>
</evidence>
<name>T1DJ80_9DIPT</name>
<reference evidence="2" key="1">
    <citation type="journal article" date="2013" name="BMC Genomics">
        <title>A deep insight into the sialotranscriptome of the mosquito, Psorophora albipes.</title>
        <authorList>
            <person name="Chagas A.C."/>
            <person name="Calvo E."/>
            <person name="Rios-Velasquez C.M."/>
            <person name="Pessoa F.A."/>
            <person name="Medeiros J.F."/>
            <person name="Ribeiro J.M."/>
        </authorList>
    </citation>
    <scope>NUCLEOTIDE SEQUENCE</scope>
</reference>
<dbReference type="AlphaFoldDB" id="T1DJ80"/>
<proteinExistence type="evidence at transcript level"/>
<dbReference type="EMBL" id="GALA01000451">
    <property type="protein sequence ID" value="JAA94401.1"/>
    <property type="molecule type" value="mRNA"/>
</dbReference>
<accession>T1DJ80</accession>
<feature type="region of interest" description="Disordered" evidence="1">
    <location>
        <begin position="28"/>
        <end position="67"/>
    </location>
</feature>
<protein>
    <submittedName>
        <fullName evidence="2">Putative secreted protein</fullName>
    </submittedName>
</protein>
<evidence type="ECO:0000256" key="1">
    <source>
        <dbReference type="SAM" id="MobiDB-lite"/>
    </source>
</evidence>
<organism evidence="2">
    <name type="scientific">Psorophora albipes</name>
    <dbReference type="NCBI Taxonomy" id="869069"/>
    <lineage>
        <taxon>Eukaryota</taxon>
        <taxon>Metazoa</taxon>
        <taxon>Ecdysozoa</taxon>
        <taxon>Arthropoda</taxon>
        <taxon>Hexapoda</taxon>
        <taxon>Insecta</taxon>
        <taxon>Pterygota</taxon>
        <taxon>Neoptera</taxon>
        <taxon>Endopterygota</taxon>
        <taxon>Diptera</taxon>
        <taxon>Nematocera</taxon>
        <taxon>Culicoidea</taxon>
        <taxon>Culicidae</taxon>
        <taxon>Culicinae</taxon>
        <taxon>Aedini</taxon>
        <taxon>Psorophora</taxon>
    </lineage>
</organism>
<sequence length="94" mass="10041">MERLLVIAGVFTAILATTAVIAFPNHRNGTADLPSGQWNETDNADADGTVPDAGEPSDFDPSWRNSSEPIQPRPFCCCGRCGLGGRKGHTHFLS</sequence>